<proteinExistence type="predicted"/>
<sequence>MKFWILKYSYNNAADRLLWISHDVEKNPGPVGQTFSEKLRQITKKLCTQLLKVFERKQSKKSPNNLWTTEAGFYLYDRSNEKIYSCTYKSIEIEALIDILIACCKEQECDISMLCEEVTAWGKCDFNKLFHLHSISTATEKVNAITSNLSRIMKYAMRVAIDEKMVELGIQLNYASFQIWLSINPTEEERKKADLCWEACRYITSTLCKHINKESKMGKYSSPPDWSAECEKFQNPYNEKSGHDIKIFFKDLLDYCSKRDQGSRIPQKFKPYIKACEAWIKDPKQQKDLLQEFVLHHGVTVIKENLRLLQWECSLCNVTPMLEERGITLLNDNCRTEFTVRSYLHFKGKI</sequence>
<evidence type="ECO:0000313" key="1">
    <source>
        <dbReference type="EMBL" id="CAG2253878.1"/>
    </source>
</evidence>
<evidence type="ECO:0000313" key="2">
    <source>
        <dbReference type="Proteomes" id="UP000683360"/>
    </source>
</evidence>
<accession>A0A8S3V7Z3</accession>
<organism evidence="1 2">
    <name type="scientific">Mytilus edulis</name>
    <name type="common">Blue mussel</name>
    <dbReference type="NCBI Taxonomy" id="6550"/>
    <lineage>
        <taxon>Eukaryota</taxon>
        <taxon>Metazoa</taxon>
        <taxon>Spiralia</taxon>
        <taxon>Lophotrochozoa</taxon>
        <taxon>Mollusca</taxon>
        <taxon>Bivalvia</taxon>
        <taxon>Autobranchia</taxon>
        <taxon>Pteriomorphia</taxon>
        <taxon>Mytilida</taxon>
        <taxon>Mytiloidea</taxon>
        <taxon>Mytilidae</taxon>
        <taxon>Mytilinae</taxon>
        <taxon>Mytilus</taxon>
    </lineage>
</organism>
<comment type="caution">
    <text evidence="1">The sequence shown here is derived from an EMBL/GenBank/DDBJ whole genome shotgun (WGS) entry which is preliminary data.</text>
</comment>
<reference evidence="1" key="1">
    <citation type="submission" date="2021-03" db="EMBL/GenBank/DDBJ databases">
        <authorList>
            <person name="Bekaert M."/>
        </authorList>
    </citation>
    <scope>NUCLEOTIDE SEQUENCE</scope>
</reference>
<dbReference type="AlphaFoldDB" id="A0A8S3V7Z3"/>
<gene>
    <name evidence="1" type="ORF">MEDL_65378</name>
</gene>
<name>A0A8S3V7Z3_MYTED</name>
<dbReference type="OrthoDB" id="6152373at2759"/>
<dbReference type="Proteomes" id="UP000683360">
    <property type="component" value="Unassembled WGS sequence"/>
</dbReference>
<dbReference type="EMBL" id="CAJPWZ010003181">
    <property type="protein sequence ID" value="CAG2253878.1"/>
    <property type="molecule type" value="Genomic_DNA"/>
</dbReference>
<keyword evidence="2" id="KW-1185">Reference proteome</keyword>
<protein>
    <submittedName>
        <fullName evidence="1">Uncharacterized protein</fullName>
    </submittedName>
</protein>